<dbReference type="InterPro" id="IPR017972">
    <property type="entry name" value="Cyt_P450_CS"/>
</dbReference>
<evidence type="ECO:0000256" key="7">
    <source>
        <dbReference type="ARBA" id="ARBA00023033"/>
    </source>
</evidence>
<evidence type="ECO:0000256" key="3">
    <source>
        <dbReference type="ARBA" id="ARBA00022617"/>
    </source>
</evidence>
<sequence>MITLFFKGIAVILVPFLVRFLYRGYVHRKAVRSLKAQGLPVLPHSLLLGHLPIFARFSQSHPPDIHIYTFHTWLVEERETYFPDHEFLPPVIYLDIWPVIEPLAMVTDPVAASQFTIAKNEPKVEVIKTFISPLKSGLDLLTSEGHVWKTWRSRFNPGFSQRNLTALVPEIIEEVSVFVDWLKQGAAQGDDGWGPVFQLQEMAIDLTFDVIGRVALDMRLHSQSDPSDRNLRSILADQIRLMDMFQNVGQGRFMGRWPWHDMAIARNNRKMHDILFPQIQSKLQCDSEVSLRRATILDLALKHVDTDGAAGAMREQPTKEFIERVIANLKAFLLGGHDTTAATICFMTKLLQDHPDCLEKLRAEHDAVLGPDPAQAASALIASPHLLHSLRYTMGVIKEALRLYPLVATIRKSYPGYCLTGADSTVQYPMQGFGMWASATLIQRHPKYWPRPNDFLPERWTAAEGDPLYPATPNTWLPFSQGPRNCIGMELAYTKLKLVSVLTARTLEIEEA</sequence>
<evidence type="ECO:0000256" key="4">
    <source>
        <dbReference type="ARBA" id="ARBA00022723"/>
    </source>
</evidence>
<evidence type="ECO:0000256" key="5">
    <source>
        <dbReference type="ARBA" id="ARBA00023002"/>
    </source>
</evidence>
<evidence type="ECO:0000313" key="10">
    <source>
        <dbReference type="Proteomes" id="UP001446871"/>
    </source>
</evidence>
<keyword evidence="5 8" id="KW-0560">Oxidoreductase</keyword>
<dbReference type="EMBL" id="JAQQWM010000005">
    <property type="protein sequence ID" value="KAK8063707.1"/>
    <property type="molecule type" value="Genomic_DNA"/>
</dbReference>
<evidence type="ECO:0000256" key="6">
    <source>
        <dbReference type="ARBA" id="ARBA00023004"/>
    </source>
</evidence>
<dbReference type="InterPro" id="IPR050121">
    <property type="entry name" value="Cytochrome_P450_monoxygenase"/>
</dbReference>
<organism evidence="9 10">
    <name type="scientific">Apiospora saccharicola</name>
    <dbReference type="NCBI Taxonomy" id="335842"/>
    <lineage>
        <taxon>Eukaryota</taxon>
        <taxon>Fungi</taxon>
        <taxon>Dikarya</taxon>
        <taxon>Ascomycota</taxon>
        <taxon>Pezizomycotina</taxon>
        <taxon>Sordariomycetes</taxon>
        <taxon>Xylariomycetidae</taxon>
        <taxon>Amphisphaeriales</taxon>
        <taxon>Apiosporaceae</taxon>
        <taxon>Apiospora</taxon>
    </lineage>
</organism>
<comment type="caution">
    <text evidence="9">The sequence shown here is derived from an EMBL/GenBank/DDBJ whole genome shotgun (WGS) entry which is preliminary data.</text>
</comment>
<dbReference type="PRINTS" id="PR00463">
    <property type="entry name" value="EP450I"/>
</dbReference>
<evidence type="ECO:0000256" key="1">
    <source>
        <dbReference type="ARBA" id="ARBA00001971"/>
    </source>
</evidence>
<proteinExistence type="inferred from homology"/>
<comment type="similarity">
    <text evidence="8">Belongs to the cytochrome P450 family.</text>
</comment>
<keyword evidence="4 8" id="KW-0479">Metal-binding</keyword>
<keyword evidence="10" id="KW-1185">Reference proteome</keyword>
<dbReference type="PROSITE" id="PS00086">
    <property type="entry name" value="CYTOCHROME_P450"/>
    <property type="match status" value="1"/>
</dbReference>
<gene>
    <name evidence="9" type="ORF">PG996_008359</name>
</gene>
<dbReference type="Gene3D" id="1.10.630.10">
    <property type="entry name" value="Cytochrome P450"/>
    <property type="match status" value="1"/>
</dbReference>
<keyword evidence="7 8" id="KW-0503">Monooxygenase</keyword>
<comment type="pathway">
    <text evidence="2">Secondary metabolite biosynthesis.</text>
</comment>
<keyword evidence="6 8" id="KW-0408">Iron</keyword>
<protein>
    <recommendedName>
        <fullName evidence="11">Cytochrome P450</fullName>
    </recommendedName>
</protein>
<accession>A0ABR1UXP4</accession>
<evidence type="ECO:0000256" key="8">
    <source>
        <dbReference type="RuleBase" id="RU000461"/>
    </source>
</evidence>
<reference evidence="9 10" key="1">
    <citation type="submission" date="2023-01" db="EMBL/GenBank/DDBJ databases">
        <title>Analysis of 21 Apiospora genomes using comparative genomics revels a genus with tremendous synthesis potential of carbohydrate active enzymes and secondary metabolites.</title>
        <authorList>
            <person name="Sorensen T."/>
        </authorList>
    </citation>
    <scope>NUCLEOTIDE SEQUENCE [LARGE SCALE GENOMIC DNA]</scope>
    <source>
        <strain evidence="9 10">CBS 83171</strain>
    </source>
</reference>
<dbReference type="InterPro" id="IPR002401">
    <property type="entry name" value="Cyt_P450_E_grp-I"/>
</dbReference>
<evidence type="ECO:0008006" key="11">
    <source>
        <dbReference type="Google" id="ProtNLM"/>
    </source>
</evidence>
<dbReference type="PANTHER" id="PTHR24305">
    <property type="entry name" value="CYTOCHROME P450"/>
    <property type="match status" value="1"/>
</dbReference>
<dbReference type="PANTHER" id="PTHR24305:SF107">
    <property type="entry name" value="P450, PUTATIVE (EUROFUNG)-RELATED"/>
    <property type="match status" value="1"/>
</dbReference>
<dbReference type="Proteomes" id="UP001446871">
    <property type="component" value="Unassembled WGS sequence"/>
</dbReference>
<comment type="cofactor">
    <cofactor evidence="1">
        <name>heme</name>
        <dbReference type="ChEBI" id="CHEBI:30413"/>
    </cofactor>
</comment>
<dbReference type="PRINTS" id="PR00385">
    <property type="entry name" value="P450"/>
</dbReference>
<evidence type="ECO:0000256" key="2">
    <source>
        <dbReference type="ARBA" id="ARBA00005179"/>
    </source>
</evidence>
<keyword evidence="3 8" id="KW-0349">Heme</keyword>
<dbReference type="SUPFAM" id="SSF48264">
    <property type="entry name" value="Cytochrome P450"/>
    <property type="match status" value="1"/>
</dbReference>
<name>A0ABR1UXP4_9PEZI</name>
<dbReference type="InterPro" id="IPR001128">
    <property type="entry name" value="Cyt_P450"/>
</dbReference>
<dbReference type="Pfam" id="PF00067">
    <property type="entry name" value="p450"/>
    <property type="match status" value="1"/>
</dbReference>
<dbReference type="InterPro" id="IPR036396">
    <property type="entry name" value="Cyt_P450_sf"/>
</dbReference>
<evidence type="ECO:0000313" key="9">
    <source>
        <dbReference type="EMBL" id="KAK8063707.1"/>
    </source>
</evidence>